<reference evidence="9 10" key="2">
    <citation type="submission" date="2013-04" db="EMBL/GenBank/DDBJ databases">
        <title>The Genome Sequence of Bilophila wadsworthia 3_1_6.</title>
        <authorList>
            <consortium name="The Broad Institute Genomics Platform"/>
            <person name="Earl A."/>
            <person name="Ward D."/>
            <person name="Feldgarden M."/>
            <person name="Gevers D."/>
            <person name="Sibley C."/>
            <person name="Strauss J."/>
            <person name="Allen-Vercoe E."/>
            <person name="Walker B."/>
            <person name="Young S."/>
            <person name="Zeng Q."/>
            <person name="Gargeya S."/>
            <person name="Fitzgerald M."/>
            <person name="Haas B."/>
            <person name="Abouelleil A."/>
            <person name="Allen A.W."/>
            <person name="Alvarado L."/>
            <person name="Arachchi H.M."/>
            <person name="Berlin A.M."/>
            <person name="Chapman S.B."/>
            <person name="Gainer-Dewar J."/>
            <person name="Goldberg J."/>
            <person name="Griggs A."/>
            <person name="Gujja S."/>
            <person name="Hansen M."/>
            <person name="Howarth C."/>
            <person name="Imamovic A."/>
            <person name="Ireland A."/>
            <person name="Larimer J."/>
            <person name="McCowan C."/>
            <person name="Murphy C."/>
            <person name="Pearson M."/>
            <person name="Poon T.W."/>
            <person name="Priest M."/>
            <person name="Roberts A."/>
            <person name="Saif S."/>
            <person name="Shea T."/>
            <person name="Sisk P."/>
            <person name="Sykes S."/>
            <person name="Wortman J."/>
            <person name="Nusbaum C."/>
            <person name="Birren B."/>
        </authorList>
    </citation>
    <scope>NUCLEOTIDE SEQUENCE [LARGE SCALE GENOMIC DNA]</scope>
    <source>
        <strain evidence="9 10">3_1_6</strain>
    </source>
</reference>
<dbReference type="AlphaFoldDB" id="E5Y9H3"/>
<accession>E5Y9H3</accession>
<dbReference type="InterPro" id="IPR050706">
    <property type="entry name" value="Cyclic-di-GMP_PDE-like"/>
</dbReference>
<comment type="subcellular location">
    <subcellularLocation>
        <location evidence="1">Cell membrane</location>
        <topology evidence="1">Multi-pass membrane protein</topology>
    </subcellularLocation>
</comment>
<evidence type="ECO:0000256" key="4">
    <source>
        <dbReference type="ARBA" id="ARBA00022989"/>
    </source>
</evidence>
<dbReference type="CDD" id="cd01948">
    <property type="entry name" value="EAL"/>
    <property type="match status" value="1"/>
</dbReference>
<keyword evidence="5 6" id="KW-0472">Membrane</keyword>
<dbReference type="Gene3D" id="3.30.70.270">
    <property type="match status" value="1"/>
</dbReference>
<dbReference type="InterPro" id="IPR000160">
    <property type="entry name" value="GGDEF_dom"/>
</dbReference>
<dbReference type="PROSITE" id="PS50887">
    <property type="entry name" value="GGDEF"/>
    <property type="match status" value="1"/>
</dbReference>
<comment type="caution">
    <text evidence="9">The sequence shown here is derived from an EMBL/GenBank/DDBJ whole genome shotgun (WGS) entry which is preliminary data.</text>
</comment>
<evidence type="ECO:0000259" key="8">
    <source>
        <dbReference type="PROSITE" id="PS50887"/>
    </source>
</evidence>
<dbReference type="SMART" id="SM00052">
    <property type="entry name" value="EAL"/>
    <property type="match status" value="1"/>
</dbReference>
<organism evidence="9 10">
    <name type="scientific">Bilophila wadsworthia (strain 3_1_6)</name>
    <dbReference type="NCBI Taxonomy" id="563192"/>
    <lineage>
        <taxon>Bacteria</taxon>
        <taxon>Pseudomonadati</taxon>
        <taxon>Thermodesulfobacteriota</taxon>
        <taxon>Desulfovibrionia</taxon>
        <taxon>Desulfovibrionales</taxon>
        <taxon>Desulfovibrionaceae</taxon>
        <taxon>Bilophila</taxon>
    </lineage>
</organism>
<feature type="domain" description="GGDEF" evidence="8">
    <location>
        <begin position="338"/>
        <end position="460"/>
    </location>
</feature>
<dbReference type="eggNOG" id="COG2200">
    <property type="taxonomic scope" value="Bacteria"/>
</dbReference>
<feature type="domain" description="EAL" evidence="7">
    <location>
        <begin position="469"/>
        <end position="723"/>
    </location>
</feature>
<protein>
    <submittedName>
        <fullName evidence="9">Diguanylate cyclase (GGDEF) domain-containing protein</fullName>
    </submittedName>
</protein>
<evidence type="ECO:0000256" key="3">
    <source>
        <dbReference type="ARBA" id="ARBA00022692"/>
    </source>
</evidence>
<dbReference type="Pfam" id="PF00563">
    <property type="entry name" value="EAL"/>
    <property type="match status" value="1"/>
</dbReference>
<dbReference type="CDD" id="cd12914">
    <property type="entry name" value="PDC1_DGC_like"/>
    <property type="match status" value="1"/>
</dbReference>
<gene>
    <name evidence="9" type="ORF">HMPREF0179_02888</name>
</gene>
<dbReference type="SMART" id="SM00267">
    <property type="entry name" value="GGDEF"/>
    <property type="match status" value="1"/>
</dbReference>
<dbReference type="Proteomes" id="UP000006034">
    <property type="component" value="Unassembled WGS sequence"/>
</dbReference>
<evidence type="ECO:0000256" key="6">
    <source>
        <dbReference type="SAM" id="Phobius"/>
    </source>
</evidence>
<evidence type="ECO:0000256" key="5">
    <source>
        <dbReference type="ARBA" id="ARBA00023136"/>
    </source>
</evidence>
<dbReference type="InterPro" id="IPR001633">
    <property type="entry name" value="EAL_dom"/>
</dbReference>
<keyword evidence="10" id="KW-1185">Reference proteome</keyword>
<dbReference type="eggNOG" id="COG2199">
    <property type="taxonomic scope" value="Bacteria"/>
</dbReference>
<dbReference type="EMBL" id="ADCP02000001">
    <property type="protein sequence ID" value="EFV43365.2"/>
    <property type="molecule type" value="Genomic_DNA"/>
</dbReference>
<dbReference type="PANTHER" id="PTHR33121:SF70">
    <property type="entry name" value="SIGNALING PROTEIN YKOW"/>
    <property type="match status" value="1"/>
</dbReference>
<dbReference type="Pfam" id="PF00990">
    <property type="entry name" value="GGDEF"/>
    <property type="match status" value="1"/>
</dbReference>
<evidence type="ECO:0000259" key="7">
    <source>
        <dbReference type="PROSITE" id="PS50883"/>
    </source>
</evidence>
<dbReference type="GO" id="GO:0005886">
    <property type="term" value="C:plasma membrane"/>
    <property type="evidence" value="ECO:0007669"/>
    <property type="project" value="UniProtKB-SubCell"/>
</dbReference>
<dbReference type="GO" id="GO:0071111">
    <property type="term" value="F:cyclic-guanylate-specific phosphodiesterase activity"/>
    <property type="evidence" value="ECO:0007669"/>
    <property type="project" value="InterPro"/>
</dbReference>
<reference evidence="9 10" key="1">
    <citation type="submission" date="2010-10" db="EMBL/GenBank/DDBJ databases">
        <authorList>
            <consortium name="The Broad Institute Genome Sequencing Platform"/>
            <person name="Ward D."/>
            <person name="Earl A."/>
            <person name="Feldgarden M."/>
            <person name="Young S.K."/>
            <person name="Gargeya S."/>
            <person name="Zeng Q."/>
            <person name="Alvarado L."/>
            <person name="Berlin A."/>
            <person name="Bochicchio J."/>
            <person name="Chapman S.B."/>
            <person name="Chen Z."/>
            <person name="Freedman E."/>
            <person name="Gellesch M."/>
            <person name="Goldberg J."/>
            <person name="Griggs A."/>
            <person name="Gujja S."/>
            <person name="Heilman E."/>
            <person name="Heiman D."/>
            <person name="Howarth C."/>
            <person name="Mehta T."/>
            <person name="Neiman D."/>
            <person name="Pearson M."/>
            <person name="Roberts A."/>
            <person name="Saif S."/>
            <person name="Shea T."/>
            <person name="Shenoy N."/>
            <person name="Sisk P."/>
            <person name="Stolte C."/>
            <person name="Sykes S."/>
            <person name="White J."/>
            <person name="Yandava C."/>
            <person name="Allen-Vercoe E."/>
            <person name="Sibley C."/>
            <person name="Ambrose C.E."/>
            <person name="Strauss J."/>
            <person name="Daigneault M."/>
            <person name="Haas B."/>
            <person name="Nusbaum C."/>
            <person name="Birren B."/>
        </authorList>
    </citation>
    <scope>NUCLEOTIDE SEQUENCE [LARGE SCALE GENOMIC DNA]</scope>
    <source>
        <strain evidence="9 10">3_1_6</strain>
    </source>
</reference>
<dbReference type="STRING" id="563192.HMPREF0179_02888"/>
<proteinExistence type="predicted"/>
<dbReference type="CDD" id="cd12912">
    <property type="entry name" value="PDC2_MCP_like"/>
    <property type="match status" value="1"/>
</dbReference>
<dbReference type="HOGENOM" id="CLU_000445_70_44_7"/>
<dbReference type="PANTHER" id="PTHR33121">
    <property type="entry name" value="CYCLIC DI-GMP PHOSPHODIESTERASE PDEF"/>
    <property type="match status" value="1"/>
</dbReference>
<keyword evidence="2" id="KW-1003">Cell membrane</keyword>
<evidence type="ECO:0000313" key="10">
    <source>
        <dbReference type="Proteomes" id="UP000006034"/>
    </source>
</evidence>
<dbReference type="InterPro" id="IPR043128">
    <property type="entry name" value="Rev_trsase/Diguanyl_cyclase"/>
</dbReference>
<keyword evidence="4 6" id="KW-1133">Transmembrane helix</keyword>
<dbReference type="InterPro" id="IPR033479">
    <property type="entry name" value="dCache_1"/>
</dbReference>
<dbReference type="Gene3D" id="3.20.20.450">
    <property type="entry name" value="EAL domain"/>
    <property type="match status" value="1"/>
</dbReference>
<dbReference type="CDD" id="cd01949">
    <property type="entry name" value="GGDEF"/>
    <property type="match status" value="1"/>
</dbReference>
<dbReference type="Gene3D" id="3.30.450.20">
    <property type="entry name" value="PAS domain"/>
    <property type="match status" value="1"/>
</dbReference>
<evidence type="ECO:0000313" key="9">
    <source>
        <dbReference type="EMBL" id="EFV43365.2"/>
    </source>
</evidence>
<dbReference type="InterPro" id="IPR029787">
    <property type="entry name" value="Nucleotide_cyclase"/>
</dbReference>
<feature type="transmembrane region" description="Helical" evidence="6">
    <location>
        <begin position="276"/>
        <end position="298"/>
    </location>
</feature>
<dbReference type="OrthoDB" id="7673416at2"/>
<name>E5Y9H3_BILW3</name>
<dbReference type="Pfam" id="PF02743">
    <property type="entry name" value="dCache_1"/>
    <property type="match status" value="1"/>
</dbReference>
<keyword evidence="3 6" id="KW-0812">Transmembrane</keyword>
<sequence length="725" mass="82624">MVFINLALSVSVVFLMRYVQNLLNSDVKINLVEIVTQNKDAITSRLMMNVNSLDITANKLSDRLKAEESSGKLKTQDLIEQYAKENNTDDLFTANRDGMALFDGGRKLDISGRHYFRLAIDGIPNISDKLISRINGDEVFVISVPLSYNGEIVGTIQKVITFEEMYKICSLSIFSSQGYMYVINREGYVILHSAHPNCEQKSDNYFRDLYGAGNPKASEQMKRDIRNNRNGFIETTIAGREIFSAYTPIEKIHDWYLITSVPNNAVSPNGNTVISIFYFILFVIVVIFTSSLTYFLWYKNKQRAQLEKIAFVDTVTLGDTYNKFLVDAQGILTQCPHKKFHIIKFDIDNFKYINNFYGFEFGDRILRKINESISQQLNAHELIARIYSDHFVILLENAAEGRLNALLSSIENEEITLYFSAGIYSVTDSTESINLMVDKAGTAARSIKGVLNKKFAYYTNKFEQITIHNEQLKRAVKQALKNDEFIPYYQPKVDINSGILVGGEALVRWKTREGKFIFPNEFIPMCEQTGLIVELDMIMYEKVLKFLKSFLEQGLACVPISVNFSRLHLMDSDFLSKIVKKQCEYGVPAHLIEIELTESAIFDNIDTIYAFTRKMHANGFAIAMDDFGSGYSSLNMLKDIPIDVLKIDKGFLSEAADNNRRNIIFSSIADMARKLNIKVVVEGVEHLENVRLMKECGCSIAQGYYFAKPMDEESFRNVFKEGRIC</sequence>
<dbReference type="SUPFAM" id="SSF55073">
    <property type="entry name" value="Nucleotide cyclase"/>
    <property type="match status" value="1"/>
</dbReference>
<dbReference type="InterPro" id="IPR035919">
    <property type="entry name" value="EAL_sf"/>
</dbReference>
<dbReference type="NCBIfam" id="TIGR00254">
    <property type="entry name" value="GGDEF"/>
    <property type="match status" value="1"/>
</dbReference>
<dbReference type="SUPFAM" id="SSF141868">
    <property type="entry name" value="EAL domain-like"/>
    <property type="match status" value="1"/>
</dbReference>
<evidence type="ECO:0000256" key="2">
    <source>
        <dbReference type="ARBA" id="ARBA00022475"/>
    </source>
</evidence>
<evidence type="ECO:0000256" key="1">
    <source>
        <dbReference type="ARBA" id="ARBA00004651"/>
    </source>
</evidence>
<dbReference type="PROSITE" id="PS50883">
    <property type="entry name" value="EAL"/>
    <property type="match status" value="1"/>
</dbReference>